<keyword evidence="2" id="KW-1185">Reference proteome</keyword>
<proteinExistence type="predicted"/>
<dbReference type="AlphaFoldDB" id="A0A0C3CVD7"/>
<organism evidence="1 2">
    <name type="scientific">Oidiodendron maius (strain Zn)</name>
    <dbReference type="NCBI Taxonomy" id="913774"/>
    <lineage>
        <taxon>Eukaryota</taxon>
        <taxon>Fungi</taxon>
        <taxon>Dikarya</taxon>
        <taxon>Ascomycota</taxon>
        <taxon>Pezizomycotina</taxon>
        <taxon>Leotiomycetes</taxon>
        <taxon>Leotiomycetes incertae sedis</taxon>
        <taxon>Myxotrichaceae</taxon>
        <taxon>Oidiodendron</taxon>
    </lineage>
</organism>
<sequence length="226" mass="24039">MCEIGVLFFKHARKTFMRTEQLKGSCNGLSLVDVILNTSRKPQDNLIQELIEVSNNTNTELPQSTEAPTTSSAIEFADTFPELFTSNASTISPSDGSESALLGGGNAQPMQQSGPFRCSQCEKVFPKQSKLKRTTYRTIATAATKGSLSEETSIAIAKLGTQFIIVDTSVHFSAANIALLMGAVGSADGIISNDILGACTATSVHKYSRVIANDIVKDGVEVVEVA</sequence>
<reference evidence="2" key="2">
    <citation type="submission" date="2015-01" db="EMBL/GenBank/DDBJ databases">
        <title>Evolutionary Origins and Diversification of the Mycorrhizal Mutualists.</title>
        <authorList>
            <consortium name="DOE Joint Genome Institute"/>
            <consortium name="Mycorrhizal Genomics Consortium"/>
            <person name="Kohler A."/>
            <person name="Kuo A."/>
            <person name="Nagy L.G."/>
            <person name="Floudas D."/>
            <person name="Copeland A."/>
            <person name="Barry K.W."/>
            <person name="Cichocki N."/>
            <person name="Veneault-Fourrey C."/>
            <person name="LaButti K."/>
            <person name="Lindquist E.A."/>
            <person name="Lipzen A."/>
            <person name="Lundell T."/>
            <person name="Morin E."/>
            <person name="Murat C."/>
            <person name="Riley R."/>
            <person name="Ohm R."/>
            <person name="Sun H."/>
            <person name="Tunlid A."/>
            <person name="Henrissat B."/>
            <person name="Grigoriev I.V."/>
            <person name="Hibbett D.S."/>
            <person name="Martin F."/>
        </authorList>
    </citation>
    <scope>NUCLEOTIDE SEQUENCE [LARGE SCALE GENOMIC DNA]</scope>
    <source>
        <strain evidence="2">Zn</strain>
    </source>
</reference>
<evidence type="ECO:0000313" key="2">
    <source>
        <dbReference type="Proteomes" id="UP000054321"/>
    </source>
</evidence>
<protein>
    <submittedName>
        <fullName evidence="1">Uncharacterized protein</fullName>
    </submittedName>
</protein>
<gene>
    <name evidence="1" type="ORF">OIDMADRAFT_52787</name>
</gene>
<dbReference type="HOGENOM" id="CLU_1225096_0_0_1"/>
<dbReference type="Proteomes" id="UP000054321">
    <property type="component" value="Unassembled WGS sequence"/>
</dbReference>
<dbReference type="InParanoid" id="A0A0C3CVD7"/>
<reference evidence="1 2" key="1">
    <citation type="submission" date="2014-04" db="EMBL/GenBank/DDBJ databases">
        <authorList>
            <consortium name="DOE Joint Genome Institute"/>
            <person name="Kuo A."/>
            <person name="Martino E."/>
            <person name="Perotto S."/>
            <person name="Kohler A."/>
            <person name="Nagy L.G."/>
            <person name="Floudas D."/>
            <person name="Copeland A."/>
            <person name="Barry K.W."/>
            <person name="Cichocki N."/>
            <person name="Veneault-Fourrey C."/>
            <person name="LaButti K."/>
            <person name="Lindquist E.A."/>
            <person name="Lipzen A."/>
            <person name="Lundell T."/>
            <person name="Morin E."/>
            <person name="Murat C."/>
            <person name="Sun H."/>
            <person name="Tunlid A."/>
            <person name="Henrissat B."/>
            <person name="Grigoriev I.V."/>
            <person name="Hibbett D.S."/>
            <person name="Martin F."/>
            <person name="Nordberg H.P."/>
            <person name="Cantor M.N."/>
            <person name="Hua S.X."/>
        </authorList>
    </citation>
    <scope>NUCLEOTIDE SEQUENCE [LARGE SCALE GENOMIC DNA]</scope>
    <source>
        <strain evidence="1 2">Zn</strain>
    </source>
</reference>
<accession>A0A0C3CVD7</accession>
<name>A0A0C3CVD7_OIDMZ</name>
<evidence type="ECO:0000313" key="1">
    <source>
        <dbReference type="EMBL" id="KIN02969.1"/>
    </source>
</evidence>
<dbReference type="EMBL" id="KN832874">
    <property type="protein sequence ID" value="KIN02969.1"/>
    <property type="molecule type" value="Genomic_DNA"/>
</dbReference>